<dbReference type="InParanoid" id="A0A2H3CEU3"/>
<feature type="non-terminal residue" evidence="1">
    <location>
        <position position="1"/>
    </location>
</feature>
<dbReference type="OrthoDB" id="2692094at2759"/>
<protein>
    <submittedName>
        <fullName evidence="1">Uncharacterized protein</fullName>
    </submittedName>
</protein>
<evidence type="ECO:0000313" key="2">
    <source>
        <dbReference type="Proteomes" id="UP000217790"/>
    </source>
</evidence>
<dbReference type="EMBL" id="KZ293727">
    <property type="protein sequence ID" value="PBK81609.1"/>
    <property type="molecule type" value="Genomic_DNA"/>
</dbReference>
<sequence>FDGDTHTSFTNNDGNSIRIVNQRIYGHHVLRMNYMTYDVRCDYNIINPRQHAFVMVKSPETDPDTHLYWYVQVLGIYHADV</sequence>
<evidence type="ECO:0000313" key="1">
    <source>
        <dbReference type="EMBL" id="PBK81609.1"/>
    </source>
</evidence>
<organism evidence="1 2">
    <name type="scientific">Armillaria gallica</name>
    <name type="common">Bulbous honey fungus</name>
    <name type="synonym">Armillaria bulbosa</name>
    <dbReference type="NCBI Taxonomy" id="47427"/>
    <lineage>
        <taxon>Eukaryota</taxon>
        <taxon>Fungi</taxon>
        <taxon>Dikarya</taxon>
        <taxon>Basidiomycota</taxon>
        <taxon>Agaricomycotina</taxon>
        <taxon>Agaricomycetes</taxon>
        <taxon>Agaricomycetidae</taxon>
        <taxon>Agaricales</taxon>
        <taxon>Marasmiineae</taxon>
        <taxon>Physalacriaceae</taxon>
        <taxon>Armillaria</taxon>
    </lineage>
</organism>
<accession>A0A2H3CEU3</accession>
<name>A0A2H3CEU3_ARMGA</name>
<dbReference type="Proteomes" id="UP000217790">
    <property type="component" value="Unassembled WGS sequence"/>
</dbReference>
<dbReference type="STRING" id="47427.A0A2H3CEU3"/>
<keyword evidence="2" id="KW-1185">Reference proteome</keyword>
<proteinExistence type="predicted"/>
<gene>
    <name evidence="1" type="ORF">ARMGADRAFT_947893</name>
</gene>
<dbReference type="AlphaFoldDB" id="A0A2H3CEU3"/>
<reference evidence="2" key="1">
    <citation type="journal article" date="2017" name="Nat. Ecol. Evol.">
        <title>Genome expansion and lineage-specific genetic innovations in the forest pathogenic fungi Armillaria.</title>
        <authorList>
            <person name="Sipos G."/>
            <person name="Prasanna A.N."/>
            <person name="Walter M.C."/>
            <person name="O'Connor E."/>
            <person name="Balint B."/>
            <person name="Krizsan K."/>
            <person name="Kiss B."/>
            <person name="Hess J."/>
            <person name="Varga T."/>
            <person name="Slot J."/>
            <person name="Riley R."/>
            <person name="Boka B."/>
            <person name="Rigling D."/>
            <person name="Barry K."/>
            <person name="Lee J."/>
            <person name="Mihaltcheva S."/>
            <person name="LaButti K."/>
            <person name="Lipzen A."/>
            <person name="Waldron R."/>
            <person name="Moloney N.M."/>
            <person name="Sperisen C."/>
            <person name="Kredics L."/>
            <person name="Vagvoelgyi C."/>
            <person name="Patrignani A."/>
            <person name="Fitzpatrick D."/>
            <person name="Nagy I."/>
            <person name="Doyle S."/>
            <person name="Anderson J.B."/>
            <person name="Grigoriev I.V."/>
            <person name="Gueldener U."/>
            <person name="Muensterkoetter M."/>
            <person name="Nagy L.G."/>
        </authorList>
    </citation>
    <scope>NUCLEOTIDE SEQUENCE [LARGE SCALE GENOMIC DNA]</scope>
    <source>
        <strain evidence="2">Ar21-2</strain>
    </source>
</reference>